<dbReference type="EMBL" id="JAFFHC010000002">
    <property type="protein sequence ID" value="KAK4678910.1"/>
    <property type="molecule type" value="Genomic_DNA"/>
</dbReference>
<gene>
    <name evidence="1" type="ORF">QC764_0029320</name>
</gene>
<sequence>MQGGHEFDHRLQVFCLVSGTTLWYGPAQRQGKVRALFLLPHRQTNPAPKLTVTPTMASSIQLVLEATNARDDPRFLARGVWYSKPRGDGVETGQEPGALLAEFTKACEKKKINK</sequence>
<keyword evidence="2" id="KW-1185">Reference proteome</keyword>
<evidence type="ECO:0000313" key="2">
    <source>
        <dbReference type="Proteomes" id="UP001323617"/>
    </source>
</evidence>
<dbReference type="GeneID" id="87960669"/>
<evidence type="ECO:0000313" key="1">
    <source>
        <dbReference type="EMBL" id="KAK4678910.1"/>
    </source>
</evidence>
<reference evidence="1 2" key="1">
    <citation type="journal article" date="2023" name="bioRxiv">
        <title>High-quality genome assemblies of four members of thePodospora anserinaspecies complex.</title>
        <authorList>
            <person name="Ament-Velasquez S.L."/>
            <person name="Vogan A.A."/>
            <person name="Wallerman O."/>
            <person name="Hartmann F."/>
            <person name="Gautier V."/>
            <person name="Silar P."/>
            <person name="Giraud T."/>
            <person name="Johannesson H."/>
        </authorList>
    </citation>
    <scope>NUCLEOTIDE SEQUENCE [LARGE SCALE GENOMIC DNA]</scope>
    <source>
        <strain evidence="1 2">CBS 124.78</strain>
    </source>
</reference>
<dbReference type="Proteomes" id="UP001323617">
    <property type="component" value="Unassembled WGS sequence"/>
</dbReference>
<accession>A0ABR0IEZ6</accession>
<name>A0ABR0IEZ6_9PEZI</name>
<protein>
    <submittedName>
        <fullName evidence="1">Uncharacterized protein</fullName>
    </submittedName>
</protein>
<proteinExistence type="predicted"/>
<dbReference type="RefSeq" id="XP_062802380.1">
    <property type="nucleotide sequence ID" value="XM_062940163.1"/>
</dbReference>
<comment type="caution">
    <text evidence="1">The sequence shown here is derived from an EMBL/GenBank/DDBJ whole genome shotgun (WGS) entry which is preliminary data.</text>
</comment>
<organism evidence="1 2">
    <name type="scientific">Podospora pseudoanserina</name>
    <dbReference type="NCBI Taxonomy" id="2609844"/>
    <lineage>
        <taxon>Eukaryota</taxon>
        <taxon>Fungi</taxon>
        <taxon>Dikarya</taxon>
        <taxon>Ascomycota</taxon>
        <taxon>Pezizomycotina</taxon>
        <taxon>Sordariomycetes</taxon>
        <taxon>Sordariomycetidae</taxon>
        <taxon>Sordariales</taxon>
        <taxon>Podosporaceae</taxon>
        <taxon>Podospora</taxon>
    </lineage>
</organism>